<accession>A0A2W4YVR8</accession>
<reference evidence="15 16" key="1">
    <citation type="submission" date="2017-08" db="EMBL/GenBank/DDBJ databases">
        <title>Infants hospitalized years apart are colonized by the same room-sourced microbial strains.</title>
        <authorList>
            <person name="Brooks B."/>
            <person name="Olm M.R."/>
            <person name="Firek B.A."/>
            <person name="Baker R."/>
            <person name="Thomas B.C."/>
            <person name="Morowitz M.J."/>
            <person name="Banfield J.F."/>
        </authorList>
    </citation>
    <scope>NUCLEOTIDE SEQUENCE [LARGE SCALE GENOMIC DNA]</scope>
    <source>
        <strain evidence="15">S2_018_000_R3_110</strain>
    </source>
</reference>
<feature type="transmembrane region" description="Helical" evidence="13">
    <location>
        <begin position="44"/>
        <end position="68"/>
    </location>
</feature>
<feature type="transmembrane region" description="Helical" evidence="13">
    <location>
        <begin position="80"/>
        <end position="104"/>
    </location>
</feature>
<evidence type="ECO:0000256" key="1">
    <source>
        <dbReference type="ARBA" id="ARBA00001970"/>
    </source>
</evidence>
<feature type="domain" description="Cytochrome b561 bacterial/Ni-hydrogenase" evidence="14">
    <location>
        <begin position="8"/>
        <end position="174"/>
    </location>
</feature>
<dbReference type="PANTHER" id="PTHR30529:SF7">
    <property type="entry name" value="CYTOCHROME B561 BACTERIAL_NI-HYDROGENASE DOMAIN-CONTAINING PROTEIN"/>
    <property type="match status" value="1"/>
</dbReference>
<evidence type="ECO:0000256" key="2">
    <source>
        <dbReference type="ARBA" id="ARBA00004651"/>
    </source>
</evidence>
<dbReference type="InterPro" id="IPR011577">
    <property type="entry name" value="Cyt_b561_bac/Ni-Hgenase"/>
</dbReference>
<keyword evidence="4" id="KW-1003">Cell membrane</keyword>
<evidence type="ECO:0000256" key="11">
    <source>
        <dbReference type="ARBA" id="ARBA00023136"/>
    </source>
</evidence>
<evidence type="ECO:0000313" key="15">
    <source>
        <dbReference type="EMBL" id="PZO74053.1"/>
    </source>
</evidence>
<evidence type="ECO:0000256" key="12">
    <source>
        <dbReference type="ARBA" id="ARBA00037975"/>
    </source>
</evidence>
<comment type="subcellular location">
    <subcellularLocation>
        <location evidence="2">Cell membrane</location>
        <topology evidence="2">Multi-pass membrane protein</topology>
    </subcellularLocation>
</comment>
<organism evidence="15 16">
    <name type="scientific">Sphingomonas hengshuiensis</name>
    <dbReference type="NCBI Taxonomy" id="1609977"/>
    <lineage>
        <taxon>Bacteria</taxon>
        <taxon>Pseudomonadati</taxon>
        <taxon>Pseudomonadota</taxon>
        <taxon>Alphaproteobacteria</taxon>
        <taxon>Sphingomonadales</taxon>
        <taxon>Sphingomonadaceae</taxon>
        <taxon>Sphingomonas</taxon>
    </lineage>
</organism>
<dbReference type="Pfam" id="PF01292">
    <property type="entry name" value="Ni_hydr_CYTB"/>
    <property type="match status" value="1"/>
</dbReference>
<comment type="similarity">
    <text evidence="12">Belongs to the cytochrome b561 family.</text>
</comment>
<keyword evidence="5" id="KW-0349">Heme</keyword>
<dbReference type="GO" id="GO:0020037">
    <property type="term" value="F:heme binding"/>
    <property type="evidence" value="ECO:0007669"/>
    <property type="project" value="TreeGrafter"/>
</dbReference>
<keyword evidence="10" id="KW-0408">Iron</keyword>
<evidence type="ECO:0000313" key="16">
    <source>
        <dbReference type="Proteomes" id="UP000248614"/>
    </source>
</evidence>
<dbReference type="PANTHER" id="PTHR30529">
    <property type="entry name" value="CYTOCHROME B561"/>
    <property type="match status" value="1"/>
</dbReference>
<keyword evidence="6 13" id="KW-0812">Transmembrane</keyword>
<evidence type="ECO:0000256" key="5">
    <source>
        <dbReference type="ARBA" id="ARBA00022617"/>
    </source>
</evidence>
<proteinExistence type="inferred from homology"/>
<keyword evidence="9 13" id="KW-1133">Transmembrane helix</keyword>
<comment type="cofactor">
    <cofactor evidence="1">
        <name>heme b</name>
        <dbReference type="ChEBI" id="CHEBI:60344"/>
    </cofactor>
</comment>
<keyword evidence="3" id="KW-0813">Transport</keyword>
<keyword evidence="8" id="KW-0249">Electron transport</keyword>
<dbReference type="EMBL" id="QFNF01000044">
    <property type="protein sequence ID" value="PZO74053.1"/>
    <property type="molecule type" value="Genomic_DNA"/>
</dbReference>
<sequence length="186" mass="20259">MKDDKRGYGTITRVLHWGMAALILWQLGGMIVKTLVGRSPLTGFWVGTHGSVGTLVLVLVLLRTFWAISQRDHRPPHGTGLVGTLANAGHVALYALMMIVPALAVLRMIGSERPIQLFGITLRGAAAPVEWMTAPAQLLHGTLAWLLLALIVGHVAMALIHQFVWRDGTLRRMAGRRGSVARQQVP</sequence>
<keyword evidence="11 13" id="KW-0472">Membrane</keyword>
<evidence type="ECO:0000256" key="8">
    <source>
        <dbReference type="ARBA" id="ARBA00022982"/>
    </source>
</evidence>
<dbReference type="InterPro" id="IPR052168">
    <property type="entry name" value="Cytochrome_b561_oxidase"/>
</dbReference>
<evidence type="ECO:0000259" key="14">
    <source>
        <dbReference type="Pfam" id="PF01292"/>
    </source>
</evidence>
<dbReference type="GO" id="GO:0005886">
    <property type="term" value="C:plasma membrane"/>
    <property type="evidence" value="ECO:0007669"/>
    <property type="project" value="UniProtKB-SubCell"/>
</dbReference>
<dbReference type="GO" id="GO:0009055">
    <property type="term" value="F:electron transfer activity"/>
    <property type="evidence" value="ECO:0007669"/>
    <property type="project" value="InterPro"/>
</dbReference>
<dbReference type="GO" id="GO:0022904">
    <property type="term" value="P:respiratory electron transport chain"/>
    <property type="evidence" value="ECO:0007669"/>
    <property type="project" value="InterPro"/>
</dbReference>
<dbReference type="Proteomes" id="UP000248614">
    <property type="component" value="Unassembled WGS sequence"/>
</dbReference>
<dbReference type="SUPFAM" id="SSF81342">
    <property type="entry name" value="Transmembrane di-heme cytochromes"/>
    <property type="match status" value="1"/>
</dbReference>
<dbReference type="AlphaFoldDB" id="A0A2W4YVR8"/>
<feature type="transmembrane region" description="Helical" evidence="13">
    <location>
        <begin position="12"/>
        <end position="32"/>
    </location>
</feature>
<keyword evidence="7" id="KW-0479">Metal-binding</keyword>
<dbReference type="GO" id="GO:0046872">
    <property type="term" value="F:metal ion binding"/>
    <property type="evidence" value="ECO:0007669"/>
    <property type="project" value="UniProtKB-KW"/>
</dbReference>
<protein>
    <submittedName>
        <fullName evidence="15">Cytochrome B</fullName>
    </submittedName>
</protein>
<comment type="caution">
    <text evidence="15">The sequence shown here is derived from an EMBL/GenBank/DDBJ whole genome shotgun (WGS) entry which is preliminary data.</text>
</comment>
<evidence type="ECO:0000256" key="4">
    <source>
        <dbReference type="ARBA" id="ARBA00022475"/>
    </source>
</evidence>
<feature type="transmembrane region" description="Helical" evidence="13">
    <location>
        <begin position="143"/>
        <end position="164"/>
    </location>
</feature>
<evidence type="ECO:0000256" key="7">
    <source>
        <dbReference type="ARBA" id="ARBA00022723"/>
    </source>
</evidence>
<name>A0A2W4YVR8_9SPHN</name>
<evidence type="ECO:0000256" key="6">
    <source>
        <dbReference type="ARBA" id="ARBA00022692"/>
    </source>
</evidence>
<dbReference type="InterPro" id="IPR016174">
    <property type="entry name" value="Di-haem_cyt_TM"/>
</dbReference>
<evidence type="ECO:0000256" key="9">
    <source>
        <dbReference type="ARBA" id="ARBA00022989"/>
    </source>
</evidence>
<evidence type="ECO:0000256" key="3">
    <source>
        <dbReference type="ARBA" id="ARBA00022448"/>
    </source>
</evidence>
<evidence type="ECO:0000256" key="13">
    <source>
        <dbReference type="SAM" id="Phobius"/>
    </source>
</evidence>
<evidence type="ECO:0000256" key="10">
    <source>
        <dbReference type="ARBA" id="ARBA00023004"/>
    </source>
</evidence>
<gene>
    <name evidence="15" type="ORF">DI632_13830</name>
</gene>